<keyword evidence="7" id="KW-1133">Transmembrane helix</keyword>
<evidence type="ECO:0000256" key="5">
    <source>
        <dbReference type="PROSITE-ProRule" id="PRU00284"/>
    </source>
</evidence>
<evidence type="ECO:0000313" key="11">
    <source>
        <dbReference type="EMBL" id="NFV79437.1"/>
    </source>
</evidence>
<dbReference type="InterPro" id="IPR004089">
    <property type="entry name" value="MCPsignal_dom"/>
</dbReference>
<evidence type="ECO:0000259" key="10">
    <source>
        <dbReference type="PROSITE" id="PS50885"/>
    </source>
</evidence>
<feature type="domain" description="HAMP" evidence="10">
    <location>
        <begin position="380"/>
        <end position="433"/>
    </location>
</feature>
<dbReference type="Pfam" id="PF00672">
    <property type="entry name" value="HAMP"/>
    <property type="match status" value="1"/>
</dbReference>
<dbReference type="PANTHER" id="PTHR32089">
    <property type="entry name" value="METHYL-ACCEPTING CHEMOTAXIS PROTEIN MCPB"/>
    <property type="match status" value="1"/>
</dbReference>
<dbReference type="InterPro" id="IPR003660">
    <property type="entry name" value="HAMP_dom"/>
</dbReference>
<dbReference type="SUPFAM" id="SSF58104">
    <property type="entry name" value="Methyl-accepting chemotaxis protein (MCP) signaling domain"/>
    <property type="match status" value="1"/>
</dbReference>
<dbReference type="CDD" id="cd06225">
    <property type="entry name" value="HAMP"/>
    <property type="match status" value="1"/>
</dbReference>
<keyword evidence="7" id="KW-0812">Transmembrane</keyword>
<accession>A0A7C9QSV0</accession>
<organism evidence="11 12">
    <name type="scientific">Magnetospirillum aberrantis SpK</name>
    <dbReference type="NCBI Taxonomy" id="908842"/>
    <lineage>
        <taxon>Bacteria</taxon>
        <taxon>Pseudomonadati</taxon>
        <taxon>Pseudomonadota</taxon>
        <taxon>Alphaproteobacteria</taxon>
        <taxon>Rhodospirillales</taxon>
        <taxon>Rhodospirillaceae</taxon>
        <taxon>Magnetospirillum</taxon>
    </lineage>
</organism>
<name>A0A7C9QSV0_9PROT</name>
<keyword evidence="7" id="KW-0472">Membrane</keyword>
<dbReference type="Gene3D" id="6.10.340.10">
    <property type="match status" value="1"/>
</dbReference>
<dbReference type="CDD" id="cd12913">
    <property type="entry name" value="PDC1_MCP_like"/>
    <property type="match status" value="1"/>
</dbReference>
<evidence type="ECO:0000256" key="2">
    <source>
        <dbReference type="ARBA" id="ARBA00022519"/>
    </source>
</evidence>
<dbReference type="Gene3D" id="3.30.450.20">
    <property type="entry name" value="PAS domain"/>
    <property type="match status" value="1"/>
</dbReference>
<protein>
    <submittedName>
        <fullName evidence="11">HAMP domain-containing protein</fullName>
    </submittedName>
</protein>
<keyword evidence="3 5" id="KW-0807">Transducer</keyword>
<evidence type="ECO:0000259" key="8">
    <source>
        <dbReference type="PROSITE" id="PS50111"/>
    </source>
</evidence>
<reference evidence="11 12" key="1">
    <citation type="submission" date="2020-02" db="EMBL/GenBank/DDBJ databases">
        <authorList>
            <person name="Dziuba M."/>
            <person name="Kuznetsov B."/>
            <person name="Mardanov A."/>
            <person name="Ravin N."/>
            <person name="Grouzdev D."/>
        </authorList>
    </citation>
    <scope>NUCLEOTIDE SEQUENCE [LARGE SCALE GENOMIC DNA]</scope>
    <source>
        <strain evidence="11 12">SpK</strain>
    </source>
</reference>
<evidence type="ECO:0000256" key="6">
    <source>
        <dbReference type="SAM" id="Coils"/>
    </source>
</evidence>
<comment type="subcellular location">
    <subcellularLocation>
        <location evidence="1">Cell inner membrane</location>
        <topology evidence="1">Multi-pass membrane protein</topology>
    </subcellularLocation>
</comment>
<dbReference type="Gene3D" id="1.10.287.950">
    <property type="entry name" value="Methyl-accepting chemotaxis protein"/>
    <property type="match status" value="1"/>
</dbReference>
<sequence>MKIKSVKIKIAALAGLCLLVTAAAVVTFGIIFTNGSNRFVDENVSRLMDDKSKDYMQEVAARQAARIQFEFDEALQIARTFALRAAKVVGSSGADGITVGERRAYFNEMLHFGLLANEKLNGTYSAWEPDAMDGQDQLYRGNRDSGSDNTGRFLSYWTRGSDGKIALQPLVEYDSRDLHPNGVMKGGWYIGPQETGHESVLGPLPYVVQGKNVYLATISVPVKVGGKFLGVTGTDFNLDFVQTLANKVSQSIFGGKSEVVILSDLGLVVANSDHPERIGKSFSSFSRTWNDDLATVKAGRGSVAWQEETGMLQVFSPIALGQTGKPWSVLVSVPRDVVMAEANALTAALNQRAADSRLWQVVTGLVVALLAIGVMWVVAGGVARPVVAMTAAMKALAGGNHQVEVPARDQADELGQMAQAVQVFKDNAIEVERLQAEQVAQKERAEAEQRRRMNELASNFEASVMGVVEAVSARSGEMAAAAQSLSDLASQTEEEAAAVAVASEQASSNVQTVASATTELSAAIQEIGQQVLQSADVAASAVAEANRVNQIVTDLAQAAQRIGEVVGLINDIASQTNLLALNATIEAARAGDAGKGFAVVANEVKSLANQTAKATDEIGSQISSVQQATQEAVGAIKGITSTISRISEISSSISSAVEEQGAATQEIARNVQQASDGVGDVTHRISTVTQASTKTGQASGQVLSAARQLSEQSERLKGDVGSFVARIRS</sequence>
<dbReference type="PROSITE" id="PS50111">
    <property type="entry name" value="CHEMOTAXIS_TRANSDUC_2"/>
    <property type="match status" value="1"/>
</dbReference>
<dbReference type="InterPro" id="IPR000727">
    <property type="entry name" value="T_SNARE_dom"/>
</dbReference>
<feature type="domain" description="Methyl-accepting transducer" evidence="8">
    <location>
        <begin position="467"/>
        <end position="710"/>
    </location>
</feature>
<dbReference type="GO" id="GO:0005886">
    <property type="term" value="C:plasma membrane"/>
    <property type="evidence" value="ECO:0007669"/>
    <property type="project" value="UniProtKB-SubCell"/>
</dbReference>
<evidence type="ECO:0000256" key="3">
    <source>
        <dbReference type="ARBA" id="ARBA00023224"/>
    </source>
</evidence>
<dbReference type="SMART" id="SM00304">
    <property type="entry name" value="HAMP"/>
    <property type="match status" value="1"/>
</dbReference>
<dbReference type="GO" id="GO:0007165">
    <property type="term" value="P:signal transduction"/>
    <property type="evidence" value="ECO:0007669"/>
    <property type="project" value="UniProtKB-KW"/>
</dbReference>
<dbReference type="AlphaFoldDB" id="A0A7C9QSV0"/>
<dbReference type="Pfam" id="PF00015">
    <property type="entry name" value="MCPsignal"/>
    <property type="match status" value="1"/>
</dbReference>
<proteinExistence type="inferred from homology"/>
<dbReference type="Proteomes" id="UP000480684">
    <property type="component" value="Unassembled WGS sequence"/>
</dbReference>
<evidence type="ECO:0000313" key="12">
    <source>
        <dbReference type="Proteomes" id="UP000480684"/>
    </source>
</evidence>
<dbReference type="PROSITE" id="PS50192">
    <property type="entry name" value="T_SNARE"/>
    <property type="match status" value="1"/>
</dbReference>
<keyword evidence="12" id="KW-1185">Reference proteome</keyword>
<comment type="caution">
    <text evidence="11">The sequence shown here is derived from an EMBL/GenBank/DDBJ whole genome shotgun (WGS) entry which is preliminary data.</text>
</comment>
<evidence type="ECO:0000259" key="9">
    <source>
        <dbReference type="PROSITE" id="PS50192"/>
    </source>
</evidence>
<keyword evidence="2" id="KW-0997">Cell inner membrane</keyword>
<comment type="similarity">
    <text evidence="4">Belongs to the methyl-accepting chemotaxis (MCP) protein family.</text>
</comment>
<dbReference type="PANTHER" id="PTHR32089:SF112">
    <property type="entry name" value="LYSOZYME-LIKE PROTEIN-RELATED"/>
    <property type="match status" value="1"/>
</dbReference>
<dbReference type="SMART" id="SM00283">
    <property type="entry name" value="MA"/>
    <property type="match status" value="1"/>
</dbReference>
<feature type="domain" description="T-SNARE coiled-coil homology" evidence="9">
    <location>
        <begin position="626"/>
        <end position="688"/>
    </location>
</feature>
<dbReference type="PROSITE" id="PS50885">
    <property type="entry name" value="HAMP"/>
    <property type="match status" value="1"/>
</dbReference>
<evidence type="ECO:0000256" key="7">
    <source>
        <dbReference type="SAM" id="Phobius"/>
    </source>
</evidence>
<evidence type="ECO:0000256" key="4">
    <source>
        <dbReference type="ARBA" id="ARBA00029447"/>
    </source>
</evidence>
<keyword evidence="2" id="KW-1003">Cell membrane</keyword>
<evidence type="ECO:0000256" key="1">
    <source>
        <dbReference type="ARBA" id="ARBA00004429"/>
    </source>
</evidence>
<feature type="coiled-coil region" evidence="6">
    <location>
        <begin position="431"/>
        <end position="459"/>
    </location>
</feature>
<dbReference type="RefSeq" id="WP_163675808.1">
    <property type="nucleotide sequence ID" value="NZ_JAAIYP010000027.1"/>
</dbReference>
<dbReference type="EMBL" id="JAAIYP010000027">
    <property type="protein sequence ID" value="NFV79437.1"/>
    <property type="molecule type" value="Genomic_DNA"/>
</dbReference>
<gene>
    <name evidence="11" type="ORF">G4223_04855</name>
</gene>
<feature type="transmembrane region" description="Helical" evidence="7">
    <location>
        <begin position="358"/>
        <end position="379"/>
    </location>
</feature>
<keyword evidence="6" id="KW-0175">Coiled coil</keyword>